<gene>
    <name evidence="2" type="ORF">J2S14_000700</name>
</gene>
<evidence type="ECO:0000313" key="3">
    <source>
        <dbReference type="Proteomes" id="UP001232343"/>
    </source>
</evidence>
<proteinExistence type="predicted"/>
<keyword evidence="3" id="KW-1185">Reference proteome</keyword>
<accession>A0ABU0D0J1</accession>
<evidence type="ECO:0000256" key="1">
    <source>
        <dbReference type="SAM" id="Phobius"/>
    </source>
</evidence>
<comment type="caution">
    <text evidence="2">The sequence shown here is derived from an EMBL/GenBank/DDBJ whole genome shotgun (WGS) entry which is preliminary data.</text>
</comment>
<organism evidence="2 3">
    <name type="scientific">Lederbergia wuyishanensis</name>
    <dbReference type="NCBI Taxonomy" id="1347903"/>
    <lineage>
        <taxon>Bacteria</taxon>
        <taxon>Bacillati</taxon>
        <taxon>Bacillota</taxon>
        <taxon>Bacilli</taxon>
        <taxon>Bacillales</taxon>
        <taxon>Bacillaceae</taxon>
        <taxon>Lederbergia</taxon>
    </lineage>
</organism>
<feature type="transmembrane region" description="Helical" evidence="1">
    <location>
        <begin position="9"/>
        <end position="29"/>
    </location>
</feature>
<reference evidence="2 3" key="1">
    <citation type="submission" date="2023-07" db="EMBL/GenBank/DDBJ databases">
        <title>Genomic Encyclopedia of Type Strains, Phase IV (KMG-IV): sequencing the most valuable type-strain genomes for metagenomic binning, comparative biology and taxonomic classification.</title>
        <authorList>
            <person name="Goeker M."/>
        </authorList>
    </citation>
    <scope>NUCLEOTIDE SEQUENCE [LARGE SCALE GENOMIC DNA]</scope>
    <source>
        <strain evidence="2 3">DSM 27848</strain>
    </source>
</reference>
<evidence type="ECO:0000313" key="2">
    <source>
        <dbReference type="EMBL" id="MDQ0341907.1"/>
    </source>
</evidence>
<keyword evidence="1" id="KW-0472">Membrane</keyword>
<keyword evidence="1" id="KW-1133">Transmembrane helix</keyword>
<keyword evidence="1" id="KW-0812">Transmembrane</keyword>
<name>A0ABU0D0J1_9BACI</name>
<sequence length="31" mass="3494">MYKKHEKGLIWLAFGVATIMLISILGRIFGS</sequence>
<dbReference type="Proteomes" id="UP001232343">
    <property type="component" value="Unassembled WGS sequence"/>
</dbReference>
<dbReference type="EMBL" id="JAUSUO010000001">
    <property type="protein sequence ID" value="MDQ0341907.1"/>
    <property type="molecule type" value="Genomic_DNA"/>
</dbReference>
<protein>
    <submittedName>
        <fullName evidence="2">Uncharacterized protein</fullName>
    </submittedName>
</protein>